<name>A0ABT2PD26_9MICO</name>
<dbReference type="RefSeq" id="WP_261606854.1">
    <property type="nucleotide sequence ID" value="NZ_JAODOR010000009.1"/>
</dbReference>
<evidence type="ECO:0000313" key="1">
    <source>
        <dbReference type="EMBL" id="MCT9002319.1"/>
    </source>
</evidence>
<organism evidence="1 2">
    <name type="scientific">Microbacterium memoriense</name>
    <dbReference type="NCBI Taxonomy" id="2978350"/>
    <lineage>
        <taxon>Bacteria</taxon>
        <taxon>Bacillati</taxon>
        <taxon>Actinomycetota</taxon>
        <taxon>Actinomycetes</taxon>
        <taxon>Micrococcales</taxon>
        <taxon>Microbacteriaceae</taxon>
        <taxon>Microbacterium</taxon>
    </lineage>
</organism>
<comment type="caution">
    <text evidence="1">The sequence shown here is derived from an EMBL/GenBank/DDBJ whole genome shotgun (WGS) entry which is preliminary data.</text>
</comment>
<dbReference type="InterPro" id="IPR003448">
    <property type="entry name" value="Mopterin_biosynth_MoaE"/>
</dbReference>
<dbReference type="SUPFAM" id="SSF54690">
    <property type="entry name" value="Molybdopterin synthase subunit MoaE"/>
    <property type="match status" value="1"/>
</dbReference>
<gene>
    <name evidence="1" type="ORF">N4R40_08070</name>
</gene>
<sequence length="143" mass="14910">MNAPERVLRAEITDGSIDVRAVSDLVADAAAGAVVTFEGVVRDHDGGRGVAALDYTAHPAASDVIATVCARICAAHEGVRVAAVHRTGRLRIGDTAIVCAVSSAHRAAAFAACAELVDELKAQLPIWKEQYFTDGTTEWVGAL</sequence>
<dbReference type="PANTHER" id="PTHR23404">
    <property type="entry name" value="MOLYBDOPTERIN SYNTHASE RELATED"/>
    <property type="match status" value="1"/>
</dbReference>
<dbReference type="CDD" id="cd00756">
    <property type="entry name" value="MoaE"/>
    <property type="match status" value="1"/>
</dbReference>
<dbReference type="Pfam" id="PF02391">
    <property type="entry name" value="MoaE"/>
    <property type="match status" value="1"/>
</dbReference>
<accession>A0ABT2PD26</accession>
<proteinExistence type="predicted"/>
<reference evidence="1 2" key="1">
    <citation type="journal article" date="2024" name="Int. J. Syst. Evol. Microbiol.">
        <title>Microbacterium memoriense sp. nov., a member of the Actinomycetota from marine beach sediment of the north coast of Portugal.</title>
        <authorList>
            <person name="Santos J.D.N.D."/>
            <person name="Klimek D."/>
            <person name="Calusinska M."/>
            <person name="Lobo-da-Cunha A."/>
            <person name="Catita J."/>
            <person name="Goncalves H."/>
            <person name="Gonzalez I."/>
            <person name="Lage O.M."/>
        </authorList>
    </citation>
    <scope>NUCLEOTIDE SEQUENCE [LARGE SCALE GENOMIC DNA]</scope>
    <source>
        <strain evidence="1 2">PMIC_1C1B</strain>
    </source>
</reference>
<dbReference type="Proteomes" id="UP001300496">
    <property type="component" value="Unassembled WGS sequence"/>
</dbReference>
<dbReference type="Gene3D" id="3.90.1170.40">
    <property type="entry name" value="Molybdopterin biosynthesis MoaE subunit"/>
    <property type="match status" value="1"/>
</dbReference>
<evidence type="ECO:0000313" key="2">
    <source>
        <dbReference type="Proteomes" id="UP001300496"/>
    </source>
</evidence>
<dbReference type="InterPro" id="IPR036563">
    <property type="entry name" value="MoaE_sf"/>
</dbReference>
<keyword evidence="2" id="KW-1185">Reference proteome</keyword>
<protein>
    <submittedName>
        <fullName evidence="1">Molybdenum cofactor biosynthesis protein MoaE</fullName>
    </submittedName>
</protein>
<dbReference type="EMBL" id="JAODOR010000009">
    <property type="protein sequence ID" value="MCT9002319.1"/>
    <property type="molecule type" value="Genomic_DNA"/>
</dbReference>